<dbReference type="SMART" id="SM00530">
    <property type="entry name" value="HTH_XRE"/>
    <property type="match status" value="1"/>
</dbReference>
<dbReference type="Proteomes" id="UP000460412">
    <property type="component" value="Unassembled WGS sequence"/>
</dbReference>
<name>A0A7X3MKI5_9FIRM</name>
<evidence type="ECO:0000259" key="1">
    <source>
        <dbReference type="PROSITE" id="PS50943"/>
    </source>
</evidence>
<dbReference type="EMBL" id="WUQX01000001">
    <property type="protein sequence ID" value="MXP77927.1"/>
    <property type="molecule type" value="Genomic_DNA"/>
</dbReference>
<dbReference type="Pfam" id="PF01381">
    <property type="entry name" value="HTH_3"/>
    <property type="match status" value="1"/>
</dbReference>
<dbReference type="Gene3D" id="1.10.260.40">
    <property type="entry name" value="lambda repressor-like DNA-binding domains"/>
    <property type="match status" value="1"/>
</dbReference>
<feature type="domain" description="HTH cro/C1-type" evidence="1">
    <location>
        <begin position="22"/>
        <end position="76"/>
    </location>
</feature>
<dbReference type="SUPFAM" id="SSF47413">
    <property type="entry name" value="lambda repressor-like DNA-binding domains"/>
    <property type="match status" value="1"/>
</dbReference>
<protein>
    <submittedName>
        <fullName evidence="2">Helix-turn-helix domain-containing protein</fullName>
    </submittedName>
</protein>
<sequence>MEFVRNKKNRYGFDFTPIGLEIKKAREAQKITRENLAETLDISPRHLQAIELEGKHPSLGLLTYIAEMFDIPIDPYIFKKETGTKSVMRKRLDMLLDKLDDKDLSILEATATALCKAKEPEE</sequence>
<gene>
    <name evidence="2" type="ORF">GN277_22015</name>
</gene>
<dbReference type="CDD" id="cd00093">
    <property type="entry name" value="HTH_XRE"/>
    <property type="match status" value="1"/>
</dbReference>
<comment type="caution">
    <text evidence="2">The sequence shown here is derived from an EMBL/GenBank/DDBJ whole genome shotgun (WGS) entry which is preliminary data.</text>
</comment>
<evidence type="ECO:0000313" key="3">
    <source>
        <dbReference type="Proteomes" id="UP000460412"/>
    </source>
</evidence>
<dbReference type="Gene3D" id="6.10.140.640">
    <property type="match status" value="1"/>
</dbReference>
<dbReference type="InterPro" id="IPR010982">
    <property type="entry name" value="Lambda_DNA-bd_dom_sf"/>
</dbReference>
<proteinExistence type="predicted"/>
<dbReference type="PROSITE" id="PS50943">
    <property type="entry name" value="HTH_CROC1"/>
    <property type="match status" value="1"/>
</dbReference>
<dbReference type="InterPro" id="IPR001387">
    <property type="entry name" value="Cro/C1-type_HTH"/>
</dbReference>
<dbReference type="RefSeq" id="WP_159753765.1">
    <property type="nucleotide sequence ID" value="NZ_WUQX01000001.1"/>
</dbReference>
<reference evidence="2 3" key="1">
    <citation type="submission" date="2019-12" db="EMBL/GenBank/DDBJ databases">
        <title>Sporaefaciens musculi gen. nov., sp. nov., a novel bacterium isolated from the caecum of an obese mouse.</title>
        <authorList>
            <person name="Rasmussen T.S."/>
            <person name="Streidl T."/>
            <person name="Hitch T.C.A."/>
            <person name="Wortmann E."/>
            <person name="Deptula P."/>
            <person name="Hansen M."/>
            <person name="Nielsen D.S."/>
            <person name="Clavel T."/>
            <person name="Vogensen F.K."/>
        </authorList>
    </citation>
    <scope>NUCLEOTIDE SEQUENCE [LARGE SCALE GENOMIC DNA]</scope>
    <source>
        <strain evidence="2 3">WCA-9-b2</strain>
    </source>
</reference>
<dbReference type="AlphaFoldDB" id="A0A7X3MKI5"/>
<dbReference type="GO" id="GO:0003677">
    <property type="term" value="F:DNA binding"/>
    <property type="evidence" value="ECO:0007669"/>
    <property type="project" value="InterPro"/>
</dbReference>
<organism evidence="2 3">
    <name type="scientific">Sporofaciens musculi</name>
    <dbReference type="NCBI Taxonomy" id="2681861"/>
    <lineage>
        <taxon>Bacteria</taxon>
        <taxon>Bacillati</taxon>
        <taxon>Bacillota</taxon>
        <taxon>Clostridia</taxon>
        <taxon>Lachnospirales</taxon>
        <taxon>Lachnospiraceae</taxon>
        <taxon>Sporofaciens</taxon>
    </lineage>
</organism>
<evidence type="ECO:0000313" key="2">
    <source>
        <dbReference type="EMBL" id="MXP77927.1"/>
    </source>
</evidence>
<keyword evidence="3" id="KW-1185">Reference proteome</keyword>
<dbReference type="InterPro" id="IPR041511">
    <property type="entry name" value="DBD_HTH"/>
</dbReference>
<accession>A0A7X3MKI5</accession>
<dbReference type="Pfam" id="PF18430">
    <property type="entry name" value="DBD_HTH"/>
    <property type="match status" value="1"/>
</dbReference>